<keyword evidence="4 15" id="KW-0963">Cytoplasm</keyword>
<dbReference type="GO" id="GO:0004826">
    <property type="term" value="F:phenylalanine-tRNA ligase activity"/>
    <property type="evidence" value="ECO:0007669"/>
    <property type="project" value="UniProtKB-UniRule"/>
</dbReference>
<dbReference type="EC" id="6.1.1.20" evidence="15"/>
<keyword evidence="5 16" id="KW-0820">tRNA-binding</keyword>
<protein>
    <recommendedName>
        <fullName evidence="15">Phenylalanine--tRNA ligase beta subunit</fullName>
        <ecNumber evidence="15">6.1.1.20</ecNumber>
    </recommendedName>
    <alternativeName>
        <fullName evidence="15">Phenylalanyl-tRNA synthetase beta subunit</fullName>
        <shortName evidence="15">PheRS</shortName>
    </alternativeName>
</protein>
<dbReference type="SUPFAM" id="SSF56037">
    <property type="entry name" value="PheT/TilS domain"/>
    <property type="match status" value="1"/>
</dbReference>
<dbReference type="CDD" id="cd02796">
    <property type="entry name" value="tRNA_bind_bactPheRS"/>
    <property type="match status" value="1"/>
</dbReference>
<dbReference type="SUPFAM" id="SSF55681">
    <property type="entry name" value="Class II aaRS and biotin synthetases"/>
    <property type="match status" value="1"/>
</dbReference>
<dbReference type="SMART" id="SM00873">
    <property type="entry name" value="B3_4"/>
    <property type="match status" value="1"/>
</dbReference>
<organism evidence="20 21">
    <name type="scientific">Lusitaniella coriacea LEGE 07157</name>
    <dbReference type="NCBI Taxonomy" id="945747"/>
    <lineage>
        <taxon>Bacteria</taxon>
        <taxon>Bacillati</taxon>
        <taxon>Cyanobacteriota</taxon>
        <taxon>Cyanophyceae</taxon>
        <taxon>Spirulinales</taxon>
        <taxon>Lusitaniellaceae</taxon>
        <taxon>Lusitaniella</taxon>
    </lineage>
</organism>
<dbReference type="Gene3D" id="3.30.56.10">
    <property type="match status" value="2"/>
</dbReference>
<dbReference type="AlphaFoldDB" id="A0A8J7E1E8"/>
<gene>
    <name evidence="15" type="primary">pheT</name>
    <name evidence="20" type="ORF">IQ249_23050</name>
</gene>
<dbReference type="InterPro" id="IPR005146">
    <property type="entry name" value="B3/B4_tRNA-bd"/>
</dbReference>
<evidence type="ECO:0000256" key="16">
    <source>
        <dbReference type="PROSITE-ProRule" id="PRU00209"/>
    </source>
</evidence>
<dbReference type="GO" id="GO:0000049">
    <property type="term" value="F:tRNA binding"/>
    <property type="evidence" value="ECO:0007669"/>
    <property type="project" value="UniProtKB-UniRule"/>
</dbReference>
<evidence type="ECO:0000259" key="19">
    <source>
        <dbReference type="PROSITE" id="PS51483"/>
    </source>
</evidence>
<evidence type="ECO:0000256" key="5">
    <source>
        <dbReference type="ARBA" id="ARBA00022555"/>
    </source>
</evidence>
<evidence type="ECO:0000256" key="15">
    <source>
        <dbReference type="HAMAP-Rule" id="MF_00283"/>
    </source>
</evidence>
<evidence type="ECO:0000256" key="4">
    <source>
        <dbReference type="ARBA" id="ARBA00022490"/>
    </source>
</evidence>
<dbReference type="GO" id="GO:0000287">
    <property type="term" value="F:magnesium ion binding"/>
    <property type="evidence" value="ECO:0007669"/>
    <property type="project" value="UniProtKB-UniRule"/>
</dbReference>
<dbReference type="InterPro" id="IPR005147">
    <property type="entry name" value="tRNA_synthase_B5-dom"/>
</dbReference>
<dbReference type="CDD" id="cd00769">
    <property type="entry name" value="PheRS_beta_core"/>
    <property type="match status" value="1"/>
</dbReference>
<comment type="similarity">
    <text evidence="2 15">Belongs to the phenylalanyl-tRNA synthetase beta subunit family. Type 1 subfamily.</text>
</comment>
<accession>A0A8J7E1E8</accession>
<dbReference type="InterPro" id="IPR033714">
    <property type="entry name" value="tRNA_bind_bactPheRS"/>
</dbReference>
<dbReference type="Gene3D" id="3.30.930.10">
    <property type="entry name" value="Bira Bifunctional Protein, Domain 2"/>
    <property type="match status" value="1"/>
</dbReference>
<dbReference type="PANTHER" id="PTHR10947">
    <property type="entry name" value="PHENYLALANYL-TRNA SYNTHETASE BETA CHAIN AND LEUCINE-RICH REPEAT-CONTAINING PROTEIN 47"/>
    <property type="match status" value="1"/>
</dbReference>
<feature type="domain" description="B5" evidence="19">
    <location>
        <begin position="410"/>
        <end position="498"/>
    </location>
</feature>
<evidence type="ECO:0000256" key="7">
    <source>
        <dbReference type="ARBA" id="ARBA00022723"/>
    </source>
</evidence>
<sequence>MLISLNWLRELVEVTLPPEQLATVLTIAGFEVENIEDRRSQADGVVVGRVLECERHPNADKLSVCQVDLGGENPSTIVCGASNVKGGIFVAVAPPKTYLPAIDLKIKSAKLRGVKSEGMICSLAELGLEKNSEGIHIFDNAELTPGQDVRPLLGLDDVILDLTSTANRADALSMVGVAREVSALTGAPVRMPEAPQTNIPVKKELKVQGVNEGACPTYIGTMVEGLQIAPSPDWLKFRLQGAGVRPINNVVDVTNYILLEWGQPLHAFDREKLQKLAGGKSLSIGVRFAQPEESLQTLDGQTRKLTEQNVLIVANDKPVALAGVMGGEETEVDGETQNIVLEAALFDPVAIRRSSRAQGLRTEASARYERGVNQAELDWACRRAIALLSELANGTPTAQGIADARPPQKDWTRSIPLRLTRIRQILGQVQRGEGVGELEAAEVEKILVALGCQLNSTKPSPNLEWTVEVPPYRARDLEREIDLIEEVARLYGYDRFCDTLPSKSEPGSLPLNRQLINRIRAAFRGVGLTEVVLYSLVKPEMAQIEIANPLLSEYSALRPELLPGLIDAFAYNWTQGNGALNAFEIGRIFHKKDKFTEMDAIAGIFGGDRASQGRWVTGGKGEPLAWYEAKGLLEAVFESLGITVEYRPDKGDARLHPGRTAALWLEGKRLGTFGQLHPQLRRDRDFPNAVYAFNLSADLLLDVLAQQAKIIFSPYSTYPALERDLAFFAPVEVTVGEFTRAIQKVGQPLLATIELFDRYQGQNVPEGQRSLAFSLSYRTRDRTLTDEEVEPVHQKIRSALIEQFQVTLRS</sequence>
<dbReference type="FunFam" id="3.30.70.380:FF:000001">
    <property type="entry name" value="Phenylalanine--tRNA ligase beta subunit"/>
    <property type="match status" value="1"/>
</dbReference>
<evidence type="ECO:0000256" key="1">
    <source>
        <dbReference type="ARBA" id="ARBA00004496"/>
    </source>
</evidence>
<keyword evidence="7 15" id="KW-0479">Metal-binding</keyword>
<evidence type="ECO:0000256" key="12">
    <source>
        <dbReference type="ARBA" id="ARBA00022917"/>
    </source>
</evidence>
<dbReference type="SMART" id="SM00874">
    <property type="entry name" value="B5"/>
    <property type="match status" value="1"/>
</dbReference>
<evidence type="ECO:0000256" key="10">
    <source>
        <dbReference type="ARBA" id="ARBA00022842"/>
    </source>
</evidence>
<evidence type="ECO:0000259" key="17">
    <source>
        <dbReference type="PROSITE" id="PS50886"/>
    </source>
</evidence>
<dbReference type="InterPro" id="IPR045060">
    <property type="entry name" value="Phe-tRNA-ligase_IIc_bsu"/>
</dbReference>
<dbReference type="Gene3D" id="3.30.70.380">
    <property type="entry name" value="Ferrodoxin-fold anticodon-binding domain"/>
    <property type="match status" value="1"/>
</dbReference>
<evidence type="ECO:0000256" key="14">
    <source>
        <dbReference type="ARBA" id="ARBA00049255"/>
    </source>
</evidence>
<evidence type="ECO:0000313" key="21">
    <source>
        <dbReference type="Proteomes" id="UP000654482"/>
    </source>
</evidence>
<dbReference type="InterPro" id="IPR004532">
    <property type="entry name" value="Phe-tRNA-ligase_IIc_bsu_bact"/>
</dbReference>
<dbReference type="NCBIfam" id="NF045760">
    <property type="entry name" value="YtpR"/>
    <property type="match status" value="1"/>
</dbReference>
<dbReference type="Pfam" id="PF01588">
    <property type="entry name" value="tRNA_bind"/>
    <property type="match status" value="1"/>
</dbReference>
<dbReference type="PANTHER" id="PTHR10947:SF0">
    <property type="entry name" value="PHENYLALANINE--TRNA LIGASE BETA SUBUNIT"/>
    <property type="match status" value="1"/>
</dbReference>
<dbReference type="InterPro" id="IPR005121">
    <property type="entry name" value="Fdx_antiC-bd"/>
</dbReference>
<comment type="subcellular location">
    <subcellularLocation>
        <location evidence="1 15">Cytoplasm</location>
    </subcellularLocation>
</comment>
<dbReference type="SUPFAM" id="SSF54991">
    <property type="entry name" value="Anticodon-binding domain of PheRS"/>
    <property type="match status" value="1"/>
</dbReference>
<evidence type="ECO:0000256" key="3">
    <source>
        <dbReference type="ARBA" id="ARBA00011209"/>
    </source>
</evidence>
<dbReference type="EMBL" id="JADEWZ010000060">
    <property type="protein sequence ID" value="MBE9118771.1"/>
    <property type="molecule type" value="Genomic_DNA"/>
</dbReference>
<dbReference type="InterPro" id="IPR036690">
    <property type="entry name" value="Fdx_antiC-bd_sf"/>
</dbReference>
<feature type="binding site" evidence="15">
    <location>
        <position position="485"/>
    </location>
    <ligand>
        <name>Mg(2+)</name>
        <dbReference type="ChEBI" id="CHEBI:18420"/>
        <note>shared with alpha subunit</note>
    </ligand>
</feature>
<evidence type="ECO:0000256" key="8">
    <source>
        <dbReference type="ARBA" id="ARBA00022741"/>
    </source>
</evidence>
<keyword evidence="12 15" id="KW-0648">Protein biosynthesis</keyword>
<dbReference type="SUPFAM" id="SSF46955">
    <property type="entry name" value="Putative DNA-binding domain"/>
    <property type="match status" value="1"/>
</dbReference>
<dbReference type="InterPro" id="IPR009061">
    <property type="entry name" value="DNA-bd_dom_put_sf"/>
</dbReference>
<keyword evidence="6 15" id="KW-0436">Ligase</keyword>
<evidence type="ECO:0000259" key="18">
    <source>
        <dbReference type="PROSITE" id="PS51447"/>
    </source>
</evidence>
<dbReference type="InterPro" id="IPR045864">
    <property type="entry name" value="aa-tRNA-synth_II/BPL/LPL"/>
</dbReference>
<comment type="caution">
    <text evidence="20">The sequence shown here is derived from an EMBL/GenBank/DDBJ whole genome shotgun (WGS) entry which is preliminary data.</text>
</comment>
<dbReference type="NCBIfam" id="TIGR00472">
    <property type="entry name" value="pheT_bact"/>
    <property type="match status" value="1"/>
</dbReference>
<dbReference type="Proteomes" id="UP000654482">
    <property type="component" value="Unassembled WGS sequence"/>
</dbReference>
<feature type="binding site" evidence="15">
    <location>
        <position position="482"/>
    </location>
    <ligand>
        <name>Mg(2+)</name>
        <dbReference type="ChEBI" id="CHEBI:18420"/>
        <note>shared with alpha subunit</note>
    </ligand>
</feature>
<feature type="domain" description="FDX-ACB" evidence="18">
    <location>
        <begin position="716"/>
        <end position="809"/>
    </location>
</feature>
<reference evidence="20" key="1">
    <citation type="submission" date="2020-10" db="EMBL/GenBank/DDBJ databases">
        <authorList>
            <person name="Castelo-Branco R."/>
            <person name="Eusebio N."/>
            <person name="Adriana R."/>
            <person name="Vieira A."/>
            <person name="Brugerolle De Fraissinette N."/>
            <person name="Rezende De Castro R."/>
            <person name="Schneider M.P."/>
            <person name="Vasconcelos V."/>
            <person name="Leao P.N."/>
        </authorList>
    </citation>
    <scope>NUCLEOTIDE SEQUENCE</scope>
    <source>
        <strain evidence="20">LEGE 07157</strain>
    </source>
</reference>
<dbReference type="GO" id="GO:0009328">
    <property type="term" value="C:phenylalanine-tRNA ligase complex"/>
    <property type="evidence" value="ECO:0007669"/>
    <property type="project" value="TreeGrafter"/>
</dbReference>
<keyword evidence="21" id="KW-1185">Reference proteome</keyword>
<feature type="domain" description="TRNA-binding" evidence="17">
    <location>
        <begin position="39"/>
        <end position="150"/>
    </location>
</feature>
<keyword evidence="13 15" id="KW-0030">Aminoacyl-tRNA synthetase</keyword>
<comment type="subunit">
    <text evidence="3 15">Tetramer of two alpha and two beta subunits.</text>
</comment>
<comment type="catalytic activity">
    <reaction evidence="14 15">
        <text>tRNA(Phe) + L-phenylalanine + ATP = L-phenylalanyl-tRNA(Phe) + AMP + diphosphate + H(+)</text>
        <dbReference type="Rhea" id="RHEA:19413"/>
        <dbReference type="Rhea" id="RHEA-COMP:9668"/>
        <dbReference type="Rhea" id="RHEA-COMP:9699"/>
        <dbReference type="ChEBI" id="CHEBI:15378"/>
        <dbReference type="ChEBI" id="CHEBI:30616"/>
        <dbReference type="ChEBI" id="CHEBI:33019"/>
        <dbReference type="ChEBI" id="CHEBI:58095"/>
        <dbReference type="ChEBI" id="CHEBI:78442"/>
        <dbReference type="ChEBI" id="CHEBI:78531"/>
        <dbReference type="ChEBI" id="CHEBI:456215"/>
        <dbReference type="EC" id="6.1.1.20"/>
    </reaction>
</comment>
<dbReference type="PROSITE" id="PS51447">
    <property type="entry name" value="FDX_ACB"/>
    <property type="match status" value="1"/>
</dbReference>
<evidence type="ECO:0000256" key="9">
    <source>
        <dbReference type="ARBA" id="ARBA00022840"/>
    </source>
</evidence>
<dbReference type="Pfam" id="PF03483">
    <property type="entry name" value="B3_4"/>
    <property type="match status" value="1"/>
</dbReference>
<feature type="binding site" evidence="15">
    <location>
        <position position="476"/>
    </location>
    <ligand>
        <name>Mg(2+)</name>
        <dbReference type="ChEBI" id="CHEBI:18420"/>
        <note>shared with alpha subunit</note>
    </ligand>
</feature>
<evidence type="ECO:0000256" key="11">
    <source>
        <dbReference type="ARBA" id="ARBA00022884"/>
    </source>
</evidence>
<dbReference type="Pfam" id="PF17759">
    <property type="entry name" value="tRNA_synthFbeta"/>
    <property type="match status" value="1"/>
</dbReference>
<dbReference type="Pfam" id="PF03484">
    <property type="entry name" value="B5"/>
    <property type="match status" value="1"/>
</dbReference>
<name>A0A8J7E1E8_9CYAN</name>
<dbReference type="GO" id="GO:0006432">
    <property type="term" value="P:phenylalanyl-tRNA aminoacylation"/>
    <property type="evidence" value="ECO:0007669"/>
    <property type="project" value="UniProtKB-UniRule"/>
</dbReference>
<dbReference type="SMART" id="SM00896">
    <property type="entry name" value="FDX-ACB"/>
    <property type="match status" value="1"/>
</dbReference>
<keyword evidence="8 15" id="KW-0547">Nucleotide-binding</keyword>
<evidence type="ECO:0000313" key="20">
    <source>
        <dbReference type="EMBL" id="MBE9118771.1"/>
    </source>
</evidence>
<keyword evidence="9 15" id="KW-0067">ATP-binding</keyword>
<dbReference type="PROSITE" id="PS51483">
    <property type="entry name" value="B5"/>
    <property type="match status" value="1"/>
</dbReference>
<evidence type="ECO:0000256" key="13">
    <source>
        <dbReference type="ARBA" id="ARBA00023146"/>
    </source>
</evidence>
<dbReference type="Pfam" id="PF03147">
    <property type="entry name" value="FDX-ACB"/>
    <property type="match status" value="1"/>
</dbReference>
<dbReference type="Gene3D" id="2.40.50.140">
    <property type="entry name" value="Nucleic acid-binding proteins"/>
    <property type="match status" value="1"/>
</dbReference>
<feature type="binding site" evidence="15">
    <location>
        <position position="486"/>
    </location>
    <ligand>
        <name>Mg(2+)</name>
        <dbReference type="ChEBI" id="CHEBI:18420"/>
        <note>shared with alpha subunit</note>
    </ligand>
</feature>
<dbReference type="InterPro" id="IPR041616">
    <property type="entry name" value="PheRS_beta_core"/>
</dbReference>
<evidence type="ECO:0000256" key="6">
    <source>
        <dbReference type="ARBA" id="ARBA00022598"/>
    </source>
</evidence>
<evidence type="ECO:0000256" key="2">
    <source>
        <dbReference type="ARBA" id="ARBA00008653"/>
    </source>
</evidence>
<dbReference type="InterPro" id="IPR012340">
    <property type="entry name" value="NA-bd_OB-fold"/>
</dbReference>
<keyword evidence="10 15" id="KW-0460">Magnesium</keyword>
<comment type="cofactor">
    <cofactor evidence="15">
        <name>Mg(2+)</name>
        <dbReference type="ChEBI" id="CHEBI:18420"/>
    </cofactor>
    <text evidence="15">Binds 2 magnesium ions per tetramer.</text>
</comment>
<dbReference type="FunFam" id="2.40.50.140:FF:000045">
    <property type="entry name" value="Phenylalanine--tRNA ligase beta subunit"/>
    <property type="match status" value="1"/>
</dbReference>
<dbReference type="Gene3D" id="3.50.40.10">
    <property type="entry name" value="Phenylalanyl-trna Synthetase, Chain B, domain 3"/>
    <property type="match status" value="1"/>
</dbReference>
<dbReference type="FunFam" id="3.50.40.10:FF:000001">
    <property type="entry name" value="Phenylalanine--tRNA ligase beta subunit"/>
    <property type="match status" value="1"/>
</dbReference>
<dbReference type="InterPro" id="IPR002547">
    <property type="entry name" value="tRNA-bd_dom"/>
</dbReference>
<dbReference type="PROSITE" id="PS50886">
    <property type="entry name" value="TRBD"/>
    <property type="match status" value="1"/>
</dbReference>
<dbReference type="SUPFAM" id="SSF50249">
    <property type="entry name" value="Nucleic acid-binding proteins"/>
    <property type="match status" value="1"/>
</dbReference>
<dbReference type="RefSeq" id="WP_194031868.1">
    <property type="nucleotide sequence ID" value="NZ_JADEWZ010000060.1"/>
</dbReference>
<dbReference type="HAMAP" id="MF_00283">
    <property type="entry name" value="Phe_tRNA_synth_beta1"/>
    <property type="match status" value="1"/>
</dbReference>
<keyword evidence="11 16" id="KW-0694">RNA-binding</keyword>
<proteinExistence type="inferred from homology"/>
<dbReference type="InterPro" id="IPR020825">
    <property type="entry name" value="Phe-tRNA_synthase-like_B3/B4"/>
</dbReference>
<dbReference type="GO" id="GO:0005524">
    <property type="term" value="F:ATP binding"/>
    <property type="evidence" value="ECO:0007669"/>
    <property type="project" value="UniProtKB-UniRule"/>
</dbReference>